<evidence type="ECO:0000313" key="1">
    <source>
        <dbReference type="EMBL" id="RIH76191.1"/>
    </source>
</evidence>
<dbReference type="Proteomes" id="UP000266089">
    <property type="component" value="Unassembled WGS sequence"/>
</dbReference>
<reference evidence="1 2" key="1">
    <citation type="submission" date="2018-08" db="EMBL/GenBank/DDBJ databases">
        <title>Meiothermus cateniformans JCM 15151 genome sequencing project.</title>
        <authorList>
            <person name="Da Costa M.S."/>
            <person name="Albuquerque L."/>
            <person name="Raposo P."/>
            <person name="Froufe H.J.C."/>
            <person name="Barroso C.S."/>
            <person name="Egas C."/>
        </authorList>
    </citation>
    <scope>NUCLEOTIDE SEQUENCE [LARGE SCALE GENOMIC DNA]</scope>
    <source>
        <strain evidence="1 2">JCM 15151</strain>
    </source>
</reference>
<accession>A0A399E1U3</accession>
<dbReference type="RefSeq" id="WP_013015258.1">
    <property type="nucleotide sequence ID" value="NZ_JBHSXZ010000072.1"/>
</dbReference>
<gene>
    <name evidence="1" type="primary">casC</name>
    <name evidence="1" type="ORF">Mcate_01869</name>
</gene>
<dbReference type="InterPro" id="IPR010148">
    <property type="entry name" value="CRISPR-assoc_prot_CT1975"/>
</dbReference>
<organism evidence="1 2">
    <name type="scientific">Meiothermus taiwanensis</name>
    <dbReference type="NCBI Taxonomy" id="172827"/>
    <lineage>
        <taxon>Bacteria</taxon>
        <taxon>Thermotogati</taxon>
        <taxon>Deinococcota</taxon>
        <taxon>Deinococci</taxon>
        <taxon>Thermales</taxon>
        <taxon>Thermaceae</taxon>
        <taxon>Meiothermus</taxon>
    </lineage>
</organism>
<dbReference type="EMBL" id="QWKX01000048">
    <property type="protein sequence ID" value="RIH76191.1"/>
    <property type="molecule type" value="Genomic_DNA"/>
</dbReference>
<sequence>MKHLLEIHILQNFAPSNLNRDDTGSPKDAIFGGYRRGRISSQCLKRAAREYVRDHPNGLPQEALALRTKRLVQALVDQLEARGRGKEEARQKVEQALGGMGLRVDAEGKTQYLLFLGRQEVARIADLIDQHWDGLVAPQAEEEGGKKKTKDAKKAAREAVPDEIKKALGSVLDGGKALDVALFGRMLADLPEKNQDAACQVAHALSTHAVEREFDFYTAVDDLKPDDNAGADMIGTVEFNSACFYRYVALDLEKLRANLQNDTELMLRGLEAFLRAIVKAKPSGKQNSFAAHNDPEYVLFTVRQEADPRNLANAFEKPVRPSREKSLTEASVERLEARWQKLSAAYGQDGAAWVLNLTDAQSQIGTPVGSLDELVQSTMKAVRANLGLEV</sequence>
<proteinExistence type="predicted"/>
<protein>
    <submittedName>
        <fullName evidence="1">CRISPR system Cascade subunit CasC</fullName>
    </submittedName>
</protein>
<dbReference type="NCBIfam" id="TIGR01869">
    <property type="entry name" value="casC_Cse4"/>
    <property type="match status" value="1"/>
</dbReference>
<dbReference type="AlphaFoldDB" id="A0A399E1U3"/>
<name>A0A399E1U3_9DEIN</name>
<comment type="caution">
    <text evidence="1">The sequence shown here is derived from an EMBL/GenBank/DDBJ whole genome shotgun (WGS) entry which is preliminary data.</text>
</comment>
<evidence type="ECO:0000313" key="2">
    <source>
        <dbReference type="Proteomes" id="UP000266089"/>
    </source>
</evidence>
<dbReference type="Pfam" id="PF09344">
    <property type="entry name" value="Cas_CT1975"/>
    <property type="match status" value="1"/>
</dbReference>
<dbReference type="OrthoDB" id="6063at2"/>